<dbReference type="AlphaFoldDB" id="A0A381PIW4"/>
<sequence length="414" mass="47114">VYLSSFDINNEINYIYAPYSSPPPKSFADVPTNTLSAVNLNGIIYLLYPGGGILYRYSQNAIERIDESFPHRNQFSGFFFDYKNELYLLGGYGYWAAKNYLTKFSFESKSWNIVPLSGDSPKGGINQGCFVKTGSSVFVFDFFSKTPETLIEKKNDFLYELNLSNSLWTKKGRLSSLSPASSIEEAMPSIRTKYNHSLFEKVRLGSPFRIVDPANNIVRSYLADNDLSKLSKNSIFVGSRIVYASRSADNLTHKVAFADVEKYRPILEEKHVIDDEEIFQKYLLFSAIFLIALIVLLFAFFKNRDTLYALSDLSLFNDKGLILLSKEEVKILSLFVDSISVENNVLLGLFSDESKSFDAIIKRKNKAIKDLNKRFNDVFSQDLIFKTTDKFDSRQVVYSLASKTKILKERAVVS</sequence>
<reference evidence="2" key="1">
    <citation type="submission" date="2018-05" db="EMBL/GenBank/DDBJ databases">
        <authorList>
            <person name="Lanie J.A."/>
            <person name="Ng W.-L."/>
            <person name="Kazmierczak K.M."/>
            <person name="Andrzejewski T.M."/>
            <person name="Davidsen T.M."/>
            <person name="Wayne K.J."/>
            <person name="Tettelin H."/>
            <person name="Glass J.I."/>
            <person name="Rusch D."/>
            <person name="Podicherti R."/>
            <person name="Tsui H.-C.T."/>
            <person name="Winkler M.E."/>
        </authorList>
    </citation>
    <scope>NUCLEOTIDE SEQUENCE</scope>
</reference>
<evidence type="ECO:0000313" key="2">
    <source>
        <dbReference type="EMBL" id="SUZ66956.1"/>
    </source>
</evidence>
<gene>
    <name evidence="2" type="ORF">METZ01_LOCUS19810</name>
</gene>
<evidence type="ECO:0000256" key="1">
    <source>
        <dbReference type="SAM" id="Phobius"/>
    </source>
</evidence>
<keyword evidence="1" id="KW-1133">Transmembrane helix</keyword>
<dbReference type="Gene3D" id="2.120.10.80">
    <property type="entry name" value="Kelch-type beta propeller"/>
    <property type="match status" value="1"/>
</dbReference>
<dbReference type="InterPro" id="IPR015915">
    <property type="entry name" value="Kelch-typ_b-propeller"/>
</dbReference>
<dbReference type="SUPFAM" id="SSF117281">
    <property type="entry name" value="Kelch motif"/>
    <property type="match status" value="1"/>
</dbReference>
<dbReference type="EMBL" id="UINC01000998">
    <property type="protein sequence ID" value="SUZ66956.1"/>
    <property type="molecule type" value="Genomic_DNA"/>
</dbReference>
<feature type="non-terminal residue" evidence="2">
    <location>
        <position position="1"/>
    </location>
</feature>
<keyword evidence="1" id="KW-0472">Membrane</keyword>
<name>A0A381PIW4_9ZZZZ</name>
<feature type="transmembrane region" description="Helical" evidence="1">
    <location>
        <begin position="282"/>
        <end position="301"/>
    </location>
</feature>
<protein>
    <submittedName>
        <fullName evidence="2">Uncharacterized protein</fullName>
    </submittedName>
</protein>
<accession>A0A381PIW4</accession>
<keyword evidence="1" id="KW-0812">Transmembrane</keyword>
<organism evidence="2">
    <name type="scientific">marine metagenome</name>
    <dbReference type="NCBI Taxonomy" id="408172"/>
    <lineage>
        <taxon>unclassified sequences</taxon>
        <taxon>metagenomes</taxon>
        <taxon>ecological metagenomes</taxon>
    </lineage>
</organism>
<proteinExistence type="predicted"/>